<dbReference type="eggNOG" id="COG1479">
    <property type="taxonomic scope" value="Bacteria"/>
</dbReference>
<name>C8X719_NAKMY</name>
<evidence type="ECO:0000259" key="1">
    <source>
        <dbReference type="Pfam" id="PF03235"/>
    </source>
</evidence>
<protein>
    <recommendedName>
        <fullName evidence="5">DUF262 domain-containing protein</fullName>
    </recommendedName>
</protein>
<dbReference type="Pfam" id="PF07510">
    <property type="entry name" value="GmrSD_C"/>
    <property type="match status" value="1"/>
</dbReference>
<organism evidence="3 4">
    <name type="scientific">Nakamurella multipartita (strain ATCC 700099 / DSM 44233 / CIP 104796 / JCM 9543 / NBRC 105858 / Y-104)</name>
    <name type="common">Microsphaera multipartita</name>
    <dbReference type="NCBI Taxonomy" id="479431"/>
    <lineage>
        <taxon>Bacteria</taxon>
        <taxon>Bacillati</taxon>
        <taxon>Actinomycetota</taxon>
        <taxon>Actinomycetes</taxon>
        <taxon>Nakamurellales</taxon>
        <taxon>Nakamurellaceae</taxon>
        <taxon>Nakamurella</taxon>
    </lineage>
</organism>
<evidence type="ECO:0000259" key="2">
    <source>
        <dbReference type="Pfam" id="PF07510"/>
    </source>
</evidence>
<feature type="domain" description="GmrSD restriction endonucleases N-terminal" evidence="1">
    <location>
        <begin position="9"/>
        <end position="244"/>
    </location>
</feature>
<reference evidence="3 4" key="2">
    <citation type="journal article" date="2010" name="Stand. Genomic Sci.">
        <title>Complete genome sequence of Nakamurella multipartita type strain (Y-104).</title>
        <authorList>
            <person name="Tice H."/>
            <person name="Mayilraj S."/>
            <person name="Sims D."/>
            <person name="Lapidus A."/>
            <person name="Nolan M."/>
            <person name="Lucas S."/>
            <person name="Glavina Del Rio T."/>
            <person name="Copeland A."/>
            <person name="Cheng J.F."/>
            <person name="Meincke L."/>
            <person name="Bruce D."/>
            <person name="Goodwin L."/>
            <person name="Pitluck S."/>
            <person name="Ivanova N."/>
            <person name="Mavromatis K."/>
            <person name="Ovchinnikova G."/>
            <person name="Pati A."/>
            <person name="Chen A."/>
            <person name="Palaniappan K."/>
            <person name="Land M."/>
            <person name="Hauser L."/>
            <person name="Chang Y.J."/>
            <person name="Jeffries C.D."/>
            <person name="Detter J.C."/>
            <person name="Brettin T."/>
            <person name="Rohde M."/>
            <person name="Goker M."/>
            <person name="Bristow J."/>
            <person name="Eisen J.A."/>
            <person name="Markowitz V."/>
            <person name="Hugenholtz P."/>
            <person name="Kyrpides N.C."/>
            <person name="Klenk H.P."/>
            <person name="Chen F."/>
        </authorList>
    </citation>
    <scope>NUCLEOTIDE SEQUENCE [LARGE SCALE GENOMIC DNA]</scope>
    <source>
        <strain evidence="4">ATCC 700099 / DSM 44233 / CIP 104796 / JCM 9543 / NBRC 105858 / Y-104</strain>
    </source>
</reference>
<dbReference type="REBASE" id="58956">
    <property type="entry name" value="Nmu44233GmrSDP"/>
</dbReference>
<dbReference type="EMBL" id="CP001737">
    <property type="protein sequence ID" value="ACV76888.1"/>
    <property type="molecule type" value="Genomic_DNA"/>
</dbReference>
<dbReference type="KEGG" id="nml:Namu_0469"/>
<evidence type="ECO:0000313" key="3">
    <source>
        <dbReference type="EMBL" id="ACV76888.1"/>
    </source>
</evidence>
<evidence type="ECO:0000313" key="4">
    <source>
        <dbReference type="Proteomes" id="UP000002218"/>
    </source>
</evidence>
<dbReference type="InParanoid" id="C8X719"/>
<dbReference type="PANTHER" id="PTHR35149">
    <property type="entry name" value="SLL5132 PROTEIN"/>
    <property type="match status" value="1"/>
</dbReference>
<gene>
    <name evidence="3" type="ordered locus">Namu_0469</name>
</gene>
<feature type="domain" description="GmrSD restriction endonucleases C-terminal" evidence="2">
    <location>
        <begin position="446"/>
        <end position="594"/>
    </location>
</feature>
<dbReference type="InterPro" id="IPR011089">
    <property type="entry name" value="GmrSD_C"/>
</dbReference>
<accession>C8X719</accession>
<proteinExistence type="predicted"/>
<dbReference type="AlphaFoldDB" id="C8X719"/>
<evidence type="ECO:0008006" key="5">
    <source>
        <dbReference type="Google" id="ProtNLM"/>
    </source>
</evidence>
<dbReference type="HOGENOM" id="CLU_011736_2_2_11"/>
<dbReference type="STRING" id="479431.Namu_0469"/>
<reference evidence="4" key="1">
    <citation type="submission" date="2009-09" db="EMBL/GenBank/DDBJ databases">
        <title>The complete genome of Nakamurella multipartita DSM 44233.</title>
        <authorList>
            <consortium name="US DOE Joint Genome Institute (JGI-PGF)"/>
            <person name="Lucas S."/>
            <person name="Copeland A."/>
            <person name="Lapidus A."/>
            <person name="Glavina del Rio T."/>
            <person name="Dalin E."/>
            <person name="Tice H."/>
            <person name="Bruce D."/>
            <person name="Goodwin L."/>
            <person name="Pitluck S."/>
            <person name="Kyrpides N."/>
            <person name="Mavromatis K."/>
            <person name="Ivanova N."/>
            <person name="Ovchinnikova G."/>
            <person name="Sims D."/>
            <person name="Meincke L."/>
            <person name="Brettin T."/>
            <person name="Detter J.C."/>
            <person name="Han C."/>
            <person name="Larimer F."/>
            <person name="Land M."/>
            <person name="Hauser L."/>
            <person name="Markowitz V."/>
            <person name="Cheng J.-F."/>
            <person name="Hugenholtz P."/>
            <person name="Woyke T."/>
            <person name="Wu D."/>
            <person name="Klenk H.-P."/>
            <person name="Eisen J.A."/>
        </authorList>
    </citation>
    <scope>NUCLEOTIDE SEQUENCE [LARGE SCALE GENOMIC DNA]</scope>
    <source>
        <strain evidence="4">ATCC 700099 / DSM 44233 / CIP 104796 / JCM 9543 / NBRC 105858 / Y-104</strain>
    </source>
</reference>
<dbReference type="Proteomes" id="UP000002218">
    <property type="component" value="Chromosome"/>
</dbReference>
<dbReference type="InterPro" id="IPR004919">
    <property type="entry name" value="GmrSD_N"/>
</dbReference>
<dbReference type="PANTHER" id="PTHR35149:SF1">
    <property type="entry name" value="DUF5655 DOMAIN-CONTAINING PROTEIN"/>
    <property type="match status" value="1"/>
</dbReference>
<keyword evidence="4" id="KW-1185">Reference proteome</keyword>
<sequence length="609" mass="69265">MQANTYELKKILMPERRYVIPTFQRDYEWTEEGQWRLLFDDLTVVTERLSDAREQALAAGKPVAKADASVTPHFLGAVVCDQLPSAAGGLDVRAVIDGQQRLTTLQLLVRGVLDVLIELDSKRVHQVRNLIENPEWMIHEDHDRHKLWPRRKDRDVWPIAMADTAPTGGDHLYLKARRFFANSTRTLADDGGDTVNALVDALLDLFKLVVIDLEDNDDAQVIFEVLNGRQTPLTAADLVKNLLFLRGEFADEQELEKLYDLYWSQFDEDWWKQTVGVGHAARGRRDVLLSSWLTAVTGDEANVGHLYKEVRSYLDRTERSTTDVLRELHRYALAYRAITGHGDPVPPALARPYRRIDDLRIQTAVPVLLWLRTIPEAELPAPDHERAVLAMESWIFRRLVVGANTRGYAKFFVTVLRQGRSAHERGEPIAEAIIATLAAGSGQTAWPSDADIQTSFANNRYYGWFSQERLRFILGTIDDRLRQENPHAEPGDFDYQRLQIEHLLPQRWQDHWAVEAKGPAEIELAQQRRGAYVDRIGNLTLVTGSFNASLSNSSWETKRKAIADQSVLQLNRPISSIDGWTEAQIDSRASELAEIVCRVWPKTNETPTS</sequence>
<dbReference type="Pfam" id="PF03235">
    <property type="entry name" value="GmrSD_N"/>
    <property type="match status" value="1"/>
</dbReference>
<dbReference type="OrthoDB" id="9798761at2"/>